<evidence type="ECO:0000256" key="3">
    <source>
        <dbReference type="ARBA" id="ARBA00005784"/>
    </source>
</evidence>
<evidence type="ECO:0000313" key="7">
    <source>
        <dbReference type="Proteomes" id="UP000734854"/>
    </source>
</evidence>
<dbReference type="Proteomes" id="UP000734854">
    <property type="component" value="Unassembled WGS sequence"/>
</dbReference>
<keyword evidence="5" id="KW-0378">Hydrolase</keyword>
<comment type="similarity">
    <text evidence="3 5">Belongs to the pectinacetylesterase family.</text>
</comment>
<gene>
    <name evidence="6" type="ORF">ZIOFF_011810</name>
</gene>
<dbReference type="EMBL" id="JACMSC010000003">
    <property type="protein sequence ID" value="KAG6529601.1"/>
    <property type="molecule type" value="Genomic_DNA"/>
</dbReference>
<organism evidence="6 7">
    <name type="scientific">Zingiber officinale</name>
    <name type="common">Ginger</name>
    <name type="synonym">Amomum zingiber</name>
    <dbReference type="NCBI Taxonomy" id="94328"/>
    <lineage>
        <taxon>Eukaryota</taxon>
        <taxon>Viridiplantae</taxon>
        <taxon>Streptophyta</taxon>
        <taxon>Embryophyta</taxon>
        <taxon>Tracheophyta</taxon>
        <taxon>Spermatophyta</taxon>
        <taxon>Magnoliopsida</taxon>
        <taxon>Liliopsida</taxon>
        <taxon>Zingiberales</taxon>
        <taxon>Zingiberaceae</taxon>
        <taxon>Zingiber</taxon>
    </lineage>
</organism>
<proteinExistence type="inferred from homology"/>
<keyword evidence="7" id="KW-1185">Reference proteome</keyword>
<accession>A0A8J5HMV7</accession>
<dbReference type="GO" id="GO:0052793">
    <property type="term" value="F:pectin acetylesterase activity"/>
    <property type="evidence" value="ECO:0007669"/>
    <property type="project" value="TreeGrafter"/>
</dbReference>
<dbReference type="PANTHER" id="PTHR21562">
    <property type="entry name" value="NOTUM-RELATED"/>
    <property type="match status" value="1"/>
</dbReference>
<name>A0A8J5HMV7_ZINOF</name>
<sequence>MAHEVRKILEPDIADPNGAWTYCKSDITKCSPTQLEVLQEYRLNFLTALKVGLHGLRSVGMFINSCFIHTQLDPVDVFH</sequence>
<evidence type="ECO:0000256" key="5">
    <source>
        <dbReference type="RuleBase" id="RU363114"/>
    </source>
</evidence>
<keyword evidence="4 5" id="KW-0134">Cell wall</keyword>
<dbReference type="GO" id="GO:0009505">
    <property type="term" value="C:plant-type cell wall"/>
    <property type="evidence" value="ECO:0007669"/>
    <property type="project" value="TreeGrafter"/>
</dbReference>
<evidence type="ECO:0000256" key="4">
    <source>
        <dbReference type="ARBA" id="ARBA00022512"/>
    </source>
</evidence>
<comment type="function">
    <text evidence="1 5">Hydrolyzes acetyl esters in homogalacturonan regions of pectin. In type I primary cell wall, galacturonic acid residues of pectin can be acetylated at the O-2 and O-3 positions. Decreasing the degree of acetylation of pectin gels in vitro alters their physical properties.</text>
</comment>
<comment type="subcellular location">
    <subcellularLocation>
        <location evidence="2 5">Secreted</location>
        <location evidence="2 5">Cell wall</location>
    </subcellularLocation>
</comment>
<evidence type="ECO:0000256" key="2">
    <source>
        <dbReference type="ARBA" id="ARBA00004191"/>
    </source>
</evidence>
<dbReference type="EC" id="3.1.1.-" evidence="5"/>
<keyword evidence="5" id="KW-0961">Cell wall biogenesis/degradation</keyword>
<dbReference type="AlphaFoldDB" id="A0A8J5HMV7"/>
<dbReference type="PANTHER" id="PTHR21562:SF93">
    <property type="entry name" value="PECTIN ACETYLESTERASE 8"/>
    <property type="match status" value="1"/>
</dbReference>
<keyword evidence="5" id="KW-0964">Secreted</keyword>
<evidence type="ECO:0000313" key="6">
    <source>
        <dbReference type="EMBL" id="KAG6529601.1"/>
    </source>
</evidence>
<protein>
    <recommendedName>
        <fullName evidence="5">Pectin acetylesterase</fullName>
        <ecNumber evidence="5">3.1.1.-</ecNumber>
    </recommendedName>
</protein>
<dbReference type="InterPro" id="IPR004963">
    <property type="entry name" value="PAE/NOTUM"/>
</dbReference>
<dbReference type="Pfam" id="PF03283">
    <property type="entry name" value="PAE"/>
    <property type="match status" value="1"/>
</dbReference>
<evidence type="ECO:0000256" key="1">
    <source>
        <dbReference type="ARBA" id="ARBA00003534"/>
    </source>
</evidence>
<dbReference type="GO" id="GO:0071555">
    <property type="term" value="P:cell wall organization"/>
    <property type="evidence" value="ECO:0007669"/>
    <property type="project" value="UniProtKB-KW"/>
</dbReference>
<comment type="caution">
    <text evidence="6">The sequence shown here is derived from an EMBL/GenBank/DDBJ whole genome shotgun (WGS) entry which is preliminary data.</text>
</comment>
<reference evidence="6 7" key="1">
    <citation type="submission" date="2020-08" db="EMBL/GenBank/DDBJ databases">
        <title>Plant Genome Project.</title>
        <authorList>
            <person name="Zhang R.-G."/>
        </authorList>
    </citation>
    <scope>NUCLEOTIDE SEQUENCE [LARGE SCALE GENOMIC DNA]</scope>
    <source>
        <tissue evidence="6">Rhizome</tissue>
    </source>
</reference>